<keyword evidence="1" id="KW-0560">Oxidoreductase</keyword>
<dbReference type="InterPro" id="IPR036291">
    <property type="entry name" value="NAD(P)-bd_dom_sf"/>
</dbReference>
<accession>A0A9W7HCS7</accession>
<dbReference type="OrthoDB" id="5545019at2759"/>
<comment type="caution">
    <text evidence="2">The sequence shown here is derived from an EMBL/GenBank/DDBJ whole genome shotgun (WGS) entry which is preliminary data.</text>
</comment>
<dbReference type="GO" id="GO:0005783">
    <property type="term" value="C:endoplasmic reticulum"/>
    <property type="evidence" value="ECO:0007669"/>
    <property type="project" value="TreeGrafter"/>
</dbReference>
<organism evidence="2 3">
    <name type="scientific">Hibiscus trionum</name>
    <name type="common">Flower of an hour</name>
    <dbReference type="NCBI Taxonomy" id="183268"/>
    <lineage>
        <taxon>Eukaryota</taxon>
        <taxon>Viridiplantae</taxon>
        <taxon>Streptophyta</taxon>
        <taxon>Embryophyta</taxon>
        <taxon>Tracheophyta</taxon>
        <taxon>Spermatophyta</taxon>
        <taxon>Magnoliopsida</taxon>
        <taxon>eudicotyledons</taxon>
        <taxon>Gunneridae</taxon>
        <taxon>Pentapetalae</taxon>
        <taxon>rosids</taxon>
        <taxon>malvids</taxon>
        <taxon>Malvales</taxon>
        <taxon>Malvaceae</taxon>
        <taxon>Malvoideae</taxon>
        <taxon>Hibiscus</taxon>
    </lineage>
</organism>
<keyword evidence="3" id="KW-1185">Reference proteome</keyword>
<sequence length="90" mass="9943">MATQTSDFMVIFVVSSLGLISLCKPLPDFLKWVWVMFLRPPKNLKHHYGSWAIVTGCTDGIGKALAFQLASQGLNLLLVGLSLESKIHEL</sequence>
<dbReference type="InterPro" id="IPR051019">
    <property type="entry name" value="VLCFA-Steroid_DH"/>
</dbReference>
<dbReference type="Proteomes" id="UP001165190">
    <property type="component" value="Unassembled WGS sequence"/>
</dbReference>
<gene>
    <name evidence="2" type="ORF">HRI_001176900</name>
</gene>
<dbReference type="PANTHER" id="PTHR43899:SF25">
    <property type="entry name" value="ENOYL-(ACYL CARRIER) REDUCTASE"/>
    <property type="match status" value="1"/>
</dbReference>
<dbReference type="EMBL" id="BSYR01000011">
    <property type="protein sequence ID" value="GMI75076.1"/>
    <property type="molecule type" value="Genomic_DNA"/>
</dbReference>
<dbReference type="SUPFAM" id="SSF51735">
    <property type="entry name" value="NAD(P)-binding Rossmann-fold domains"/>
    <property type="match status" value="1"/>
</dbReference>
<evidence type="ECO:0000256" key="1">
    <source>
        <dbReference type="ARBA" id="ARBA00023002"/>
    </source>
</evidence>
<dbReference type="Gene3D" id="3.40.50.720">
    <property type="entry name" value="NAD(P)-binding Rossmann-like Domain"/>
    <property type="match status" value="1"/>
</dbReference>
<name>A0A9W7HCS7_HIBTR</name>
<evidence type="ECO:0000313" key="3">
    <source>
        <dbReference type="Proteomes" id="UP001165190"/>
    </source>
</evidence>
<reference evidence="2" key="1">
    <citation type="submission" date="2023-05" db="EMBL/GenBank/DDBJ databases">
        <title>Genome and transcriptome analyses reveal genes involved in the formation of fine ridges on petal epidermal cells in Hibiscus trionum.</title>
        <authorList>
            <person name="Koshimizu S."/>
            <person name="Masuda S."/>
            <person name="Ishii T."/>
            <person name="Shirasu K."/>
            <person name="Hoshino A."/>
            <person name="Arita M."/>
        </authorList>
    </citation>
    <scope>NUCLEOTIDE SEQUENCE</scope>
    <source>
        <strain evidence="2">Hamamatsu line</strain>
    </source>
</reference>
<dbReference type="AlphaFoldDB" id="A0A9W7HCS7"/>
<dbReference type="GO" id="GO:0045703">
    <property type="term" value="F:ketoreductase activity"/>
    <property type="evidence" value="ECO:0007669"/>
    <property type="project" value="TreeGrafter"/>
</dbReference>
<protein>
    <submittedName>
        <fullName evidence="2">Beta-ketoacyl reductase 1</fullName>
    </submittedName>
</protein>
<evidence type="ECO:0000313" key="2">
    <source>
        <dbReference type="EMBL" id="GMI75076.1"/>
    </source>
</evidence>
<proteinExistence type="predicted"/>
<dbReference type="PANTHER" id="PTHR43899">
    <property type="entry name" value="RH59310P"/>
    <property type="match status" value="1"/>
</dbReference>